<dbReference type="Proteomes" id="UP000887575">
    <property type="component" value="Unassembled WGS sequence"/>
</dbReference>
<protein>
    <submittedName>
        <fullName evidence="4">Uncharacterized protein</fullName>
    </submittedName>
</protein>
<feature type="signal peptide" evidence="2">
    <location>
        <begin position="1"/>
        <end position="19"/>
    </location>
</feature>
<accession>A0AAF3EWD6</accession>
<organism evidence="3 4">
    <name type="scientific">Mesorhabditis belari</name>
    <dbReference type="NCBI Taxonomy" id="2138241"/>
    <lineage>
        <taxon>Eukaryota</taxon>
        <taxon>Metazoa</taxon>
        <taxon>Ecdysozoa</taxon>
        <taxon>Nematoda</taxon>
        <taxon>Chromadorea</taxon>
        <taxon>Rhabditida</taxon>
        <taxon>Rhabditina</taxon>
        <taxon>Rhabditomorpha</taxon>
        <taxon>Rhabditoidea</taxon>
        <taxon>Rhabditidae</taxon>
        <taxon>Mesorhabditinae</taxon>
        <taxon>Mesorhabditis</taxon>
    </lineage>
</organism>
<feature type="chain" id="PRO_5042122462" evidence="2">
    <location>
        <begin position="20"/>
        <end position="144"/>
    </location>
</feature>
<keyword evidence="2" id="KW-0732">Signal</keyword>
<reference evidence="4" key="1">
    <citation type="submission" date="2024-02" db="UniProtKB">
        <authorList>
            <consortium name="WormBaseParasite"/>
        </authorList>
    </citation>
    <scope>IDENTIFICATION</scope>
</reference>
<evidence type="ECO:0000256" key="1">
    <source>
        <dbReference type="SAM" id="MobiDB-lite"/>
    </source>
</evidence>
<dbReference type="WBParaSite" id="MBELARI_LOCUS17880">
    <property type="protein sequence ID" value="MBELARI_LOCUS17880"/>
    <property type="gene ID" value="MBELARI_LOCUS17880"/>
</dbReference>
<keyword evidence="3" id="KW-1185">Reference proteome</keyword>
<evidence type="ECO:0000313" key="4">
    <source>
        <dbReference type="WBParaSite" id="MBELARI_LOCUS17880"/>
    </source>
</evidence>
<dbReference type="AlphaFoldDB" id="A0AAF3EWD6"/>
<evidence type="ECO:0000256" key="2">
    <source>
        <dbReference type="SAM" id="SignalP"/>
    </source>
</evidence>
<proteinExistence type="predicted"/>
<sequence>MLCIYALPILLIFFAVGCGRKKKPRGSIPRPKGSKARTAVGNEKLSPTSLVPLPQKVFFFAEKGCKSGKKALETEETSEEEILPKPIHRTEKAEVIVRKNDYPTFNDILSDWESKSKQREKCRNKGDDRSVTRELMALRDVLAI</sequence>
<feature type="region of interest" description="Disordered" evidence="1">
    <location>
        <begin position="21"/>
        <end position="44"/>
    </location>
</feature>
<evidence type="ECO:0000313" key="3">
    <source>
        <dbReference type="Proteomes" id="UP000887575"/>
    </source>
</evidence>
<name>A0AAF3EWD6_9BILA</name>